<dbReference type="CDD" id="cd08026">
    <property type="entry name" value="DUF326"/>
    <property type="match status" value="1"/>
</dbReference>
<accession>A0A410RKW1</accession>
<dbReference type="PANTHER" id="PTHR37310">
    <property type="entry name" value="CYTOPLASMIC PROTEIN-RELATED"/>
    <property type="match status" value="1"/>
</dbReference>
<sequence length="137" mass="14696">MANAEVMRGDDAMRECIDHCTACHRVCLETLADCLKRGSRLAEPGPLRLLMDCADICDTSARFMLRGSELHSRTCFACAEVCAACATACEALGDEGLMEACADACRRCEESCRGMSGGVMPQPLNPEAAQRFADLPA</sequence>
<dbReference type="PANTHER" id="PTHR37310:SF1">
    <property type="entry name" value="CYTOPLASMIC PROTEIN"/>
    <property type="match status" value="1"/>
</dbReference>
<dbReference type="AlphaFoldDB" id="A0A410RKW1"/>
<dbReference type="EMBL" id="CP034669">
    <property type="protein sequence ID" value="QAT82525.1"/>
    <property type="molecule type" value="Genomic_DNA"/>
</dbReference>
<dbReference type="InterPro" id="IPR044543">
    <property type="entry name" value="YHJQ-like"/>
</dbReference>
<name>A0A410RKW1_CORCK</name>
<dbReference type="InterPro" id="IPR005560">
    <property type="entry name" value="Csp_YhjQ"/>
</dbReference>
<dbReference type="Pfam" id="PF03860">
    <property type="entry name" value="Csp"/>
    <property type="match status" value="1"/>
</dbReference>
<organism evidence="1 2">
    <name type="scientific">Corallococcus coralloides</name>
    <name type="common">Myxococcus coralloides</name>
    <dbReference type="NCBI Taxonomy" id="184914"/>
    <lineage>
        <taxon>Bacteria</taxon>
        <taxon>Pseudomonadati</taxon>
        <taxon>Myxococcota</taxon>
        <taxon>Myxococcia</taxon>
        <taxon>Myxococcales</taxon>
        <taxon>Cystobacterineae</taxon>
        <taxon>Myxococcaceae</taxon>
        <taxon>Corallococcus</taxon>
    </lineage>
</organism>
<protein>
    <submittedName>
        <fullName evidence="1">Putative cysteine-rich protein YhjQ</fullName>
    </submittedName>
</protein>
<reference evidence="1 2" key="1">
    <citation type="submission" date="2018-12" db="EMBL/GenBank/DDBJ databases">
        <title>Complete Genome Sequence of the Corallopyronin A producing Myxobacterium Corallococcus coralloides B035.</title>
        <authorList>
            <person name="Bouhired S.M."/>
            <person name="Rupp O."/>
            <person name="Blom J."/>
            <person name="Schaeberle T.F."/>
            <person name="Kehraus S."/>
            <person name="Schiefer A."/>
            <person name="Pfarr K."/>
            <person name="Goesmann A."/>
            <person name="Hoerauf A."/>
            <person name="Koenig G.M."/>
        </authorList>
    </citation>
    <scope>NUCLEOTIDE SEQUENCE [LARGE SCALE GENOMIC DNA]</scope>
    <source>
        <strain evidence="1 2">B035</strain>
    </source>
</reference>
<gene>
    <name evidence="1" type="primary">yhjQ</name>
    <name evidence="1" type="ORF">EJ065_0920</name>
</gene>
<dbReference type="Proteomes" id="UP000288758">
    <property type="component" value="Chromosome"/>
</dbReference>
<dbReference type="RefSeq" id="WP_128794847.1">
    <property type="nucleotide sequence ID" value="NZ_CP034669.1"/>
</dbReference>
<evidence type="ECO:0000313" key="1">
    <source>
        <dbReference type="EMBL" id="QAT82525.1"/>
    </source>
</evidence>
<evidence type="ECO:0000313" key="2">
    <source>
        <dbReference type="Proteomes" id="UP000288758"/>
    </source>
</evidence>
<dbReference type="Gene3D" id="1.20.1270.360">
    <property type="match status" value="1"/>
</dbReference>
<proteinExistence type="predicted"/>